<dbReference type="InterPro" id="IPR011250">
    <property type="entry name" value="OMP/PagP_B-barrel"/>
</dbReference>
<keyword evidence="3" id="KW-1185">Reference proteome</keyword>
<gene>
    <name evidence="2" type="ORF">BKK54_00525</name>
</gene>
<dbReference type="Proteomes" id="UP000188481">
    <property type="component" value="Unassembled WGS sequence"/>
</dbReference>
<dbReference type="AlphaFoldDB" id="A0A1V3J9Y4"/>
<dbReference type="STRING" id="1908264.BKK54_00525"/>
<evidence type="ECO:0000256" key="1">
    <source>
        <dbReference type="SAM" id="SignalP"/>
    </source>
</evidence>
<reference evidence="2 3" key="1">
    <citation type="submission" date="2016-10" db="EMBL/GenBank/DDBJ databases">
        <title>Rodentibacter gen. nov. and new species.</title>
        <authorList>
            <person name="Christensen H."/>
        </authorList>
    </citation>
    <scope>NUCLEOTIDE SEQUENCE [LARGE SCALE GENOMIC DNA]</scope>
    <source>
        <strain evidence="3">ppn416</strain>
    </source>
</reference>
<dbReference type="EMBL" id="MLHN01000001">
    <property type="protein sequence ID" value="OOF52140.1"/>
    <property type="molecule type" value="Genomic_DNA"/>
</dbReference>
<dbReference type="RefSeq" id="WP_077540479.1">
    <property type="nucleotide sequence ID" value="NZ_MLHN01000001.1"/>
</dbReference>
<sequence length="205" mass="21505">MLKQIKLLSILTLSAVAVACSGGGGGAGTAKTPDGTKTDLTNSPKGLVGAETMDGKLIGYNQNHSFYGVWVNDGKTRQEIRYQGTPTPESRLPRGSATYTGHAVRARGDLIADTVDGVQADGKTTLNVNFDTKKVSGLIEMPWARDITLHETDLKGSQFSGKASVILNSGGHYKGGLFGPNAEEAAGLVEFSNNPALNTSFGGYR</sequence>
<protein>
    <submittedName>
        <fullName evidence="2">Uncharacterized protein</fullName>
    </submittedName>
</protein>
<evidence type="ECO:0000313" key="3">
    <source>
        <dbReference type="Proteomes" id="UP000188481"/>
    </source>
</evidence>
<comment type="caution">
    <text evidence="2">The sequence shown here is derived from an EMBL/GenBank/DDBJ whole genome shotgun (WGS) entry which is preliminary data.</text>
</comment>
<proteinExistence type="predicted"/>
<dbReference type="Gene3D" id="2.40.160.90">
    <property type="match status" value="1"/>
</dbReference>
<dbReference type="NCBIfam" id="NF041636">
    <property type="entry name" value="slam_lipo"/>
    <property type="match status" value="1"/>
</dbReference>
<feature type="signal peptide" evidence="1">
    <location>
        <begin position="1"/>
        <end position="19"/>
    </location>
</feature>
<dbReference type="SUPFAM" id="SSF56925">
    <property type="entry name" value="OMPA-like"/>
    <property type="match status" value="1"/>
</dbReference>
<dbReference type="Pfam" id="PF16960">
    <property type="entry name" value="HpuA"/>
    <property type="match status" value="1"/>
</dbReference>
<feature type="chain" id="PRO_5012279451" evidence="1">
    <location>
        <begin position="20"/>
        <end position="205"/>
    </location>
</feature>
<dbReference type="PROSITE" id="PS51257">
    <property type="entry name" value="PROKAR_LIPOPROTEIN"/>
    <property type="match status" value="1"/>
</dbReference>
<dbReference type="InterPro" id="IPR054843">
    <property type="entry name" value="Slam_hemophilin_C"/>
</dbReference>
<keyword evidence="1" id="KW-0732">Signal</keyword>
<dbReference type="InterPro" id="IPR031586">
    <property type="entry name" value="HpuA"/>
</dbReference>
<organism evidence="2 3">
    <name type="scientific">Rodentibacter genomosp. 1</name>
    <dbReference type="NCBI Taxonomy" id="1908264"/>
    <lineage>
        <taxon>Bacteria</taxon>
        <taxon>Pseudomonadati</taxon>
        <taxon>Pseudomonadota</taxon>
        <taxon>Gammaproteobacteria</taxon>
        <taxon>Pasteurellales</taxon>
        <taxon>Pasteurellaceae</taxon>
        <taxon>Rodentibacter</taxon>
    </lineage>
</organism>
<accession>A0A1V3J9Y4</accession>
<name>A0A1V3J9Y4_9PAST</name>
<evidence type="ECO:0000313" key="2">
    <source>
        <dbReference type="EMBL" id="OOF52140.1"/>
    </source>
</evidence>